<comment type="caution">
    <text evidence="1">The sequence shown here is derived from an EMBL/GenBank/DDBJ whole genome shotgun (WGS) entry which is preliminary data.</text>
</comment>
<dbReference type="InterPro" id="IPR013320">
    <property type="entry name" value="ConA-like_dom_sf"/>
</dbReference>
<dbReference type="EMBL" id="VXRG01000097">
    <property type="protein sequence ID" value="MXY94071.1"/>
    <property type="molecule type" value="Genomic_DNA"/>
</dbReference>
<sequence length="229" mass="25798">MSRFNFADIVYSNSLANASDAAGFRLEGEARISFPNGRMRMENLRDPEEGQKSNFVLWCPETFPGDVSIEWEFWPVQEPGLCILFLSATGQNGEDLFDSSLAERTGEYQQYHHGDINALHVSYFRRRWPEERAFHICNLRKSYGFHMVAQGADPIPLVADAAPPYRIQMVKCGAEVAFSINELPIFSWRDDGVSYGPVLGGGKLGLRQMAPLVGEYANLVVRRISREGE</sequence>
<protein>
    <submittedName>
        <fullName evidence="1">DUF1961 family protein</fullName>
    </submittedName>
</protein>
<name>A0A6B0YUN4_9CHLR</name>
<dbReference type="AlphaFoldDB" id="A0A6B0YUN4"/>
<evidence type="ECO:0000313" key="1">
    <source>
        <dbReference type="EMBL" id="MXY94071.1"/>
    </source>
</evidence>
<dbReference type="InterPro" id="IPR015305">
    <property type="entry name" value="DUF1961"/>
</dbReference>
<dbReference type="Gene3D" id="2.60.120.200">
    <property type="match status" value="1"/>
</dbReference>
<accession>A0A6B0YUN4</accession>
<organism evidence="1">
    <name type="scientific">Caldilineaceae bacterium SB0664_bin_27</name>
    <dbReference type="NCBI Taxonomy" id="2605260"/>
    <lineage>
        <taxon>Bacteria</taxon>
        <taxon>Bacillati</taxon>
        <taxon>Chloroflexota</taxon>
        <taxon>Caldilineae</taxon>
        <taxon>Caldilineales</taxon>
        <taxon>Caldilineaceae</taxon>
    </lineage>
</organism>
<reference evidence="1" key="1">
    <citation type="submission" date="2019-09" db="EMBL/GenBank/DDBJ databases">
        <title>Characterisation of the sponge microbiome using genome-centric metagenomics.</title>
        <authorList>
            <person name="Engelberts J.P."/>
            <person name="Robbins S.J."/>
            <person name="De Goeij J.M."/>
            <person name="Aranda M."/>
            <person name="Bell S.C."/>
            <person name="Webster N.S."/>
        </authorList>
    </citation>
    <scope>NUCLEOTIDE SEQUENCE</scope>
    <source>
        <strain evidence="1">SB0664_bin_27</strain>
    </source>
</reference>
<dbReference type="SUPFAM" id="SSF49899">
    <property type="entry name" value="Concanavalin A-like lectins/glucanases"/>
    <property type="match status" value="1"/>
</dbReference>
<gene>
    <name evidence="1" type="ORF">F4Y42_11575</name>
</gene>
<dbReference type="Pfam" id="PF09224">
    <property type="entry name" value="DUF1961"/>
    <property type="match status" value="1"/>
</dbReference>
<proteinExistence type="predicted"/>